<feature type="compositionally biased region" description="Basic and acidic residues" evidence="1">
    <location>
        <begin position="1"/>
        <end position="17"/>
    </location>
</feature>
<evidence type="ECO:0000313" key="3">
    <source>
        <dbReference type="EMBL" id="RRR17789.1"/>
    </source>
</evidence>
<dbReference type="EMBL" id="QOCI01000010">
    <property type="protein sequence ID" value="RRR17789.1"/>
    <property type="molecule type" value="Genomic_DNA"/>
</dbReference>
<evidence type="ECO:0000256" key="2">
    <source>
        <dbReference type="SAM" id="Phobius"/>
    </source>
</evidence>
<keyword evidence="4" id="KW-1185">Reference proteome</keyword>
<accession>A0A3R8QLW9</accession>
<evidence type="ECO:0000313" key="4">
    <source>
        <dbReference type="Proteomes" id="UP000274327"/>
    </source>
</evidence>
<dbReference type="RefSeq" id="WP_126988226.1">
    <property type="nucleotide sequence ID" value="NZ_ML133858.1"/>
</dbReference>
<gene>
    <name evidence="3" type="ORF">DS079_12605</name>
</gene>
<dbReference type="Pfam" id="PF18986">
    <property type="entry name" value="DUF5719"/>
    <property type="match status" value="1"/>
</dbReference>
<feature type="transmembrane region" description="Helical" evidence="2">
    <location>
        <begin position="35"/>
        <end position="55"/>
    </location>
</feature>
<proteinExistence type="predicted"/>
<keyword evidence="2" id="KW-0812">Transmembrane</keyword>
<feature type="region of interest" description="Disordered" evidence="1">
    <location>
        <begin position="1"/>
        <end position="27"/>
    </location>
</feature>
<evidence type="ECO:0008006" key="5">
    <source>
        <dbReference type="Google" id="ProtNLM"/>
    </source>
</evidence>
<comment type="caution">
    <text evidence="3">The sequence shown here is derived from an EMBL/GenBank/DDBJ whole genome shotgun (WGS) entry which is preliminary data.</text>
</comment>
<sequence length="552" mass="54273">MAEHASEAETEAEDRTGTARGAGRVRAAHGRPARLLLGVAAIVPLLLAAGALAVAPDREPAAAEHVATTASPGPRSLACHGPLQVPDEALQTGGDAALAVTPPTPSVSLRSVAAEPASSVLFGEVSGSSTRQDAEGAVPAPAITAADAEGEELPGDAASTDLGIAVQTLRDVRTAPRVTAQTSEGGRPVADAVQGTWTASGDFRSLSLSRCAEPTTEASFLGVSTQTGDSSVLVLSNSSDRPATASVQLRTADGPAAMEGRSQVVVAPGDEERVLLESVVPGEDAVGVDVSVLGAPLSLHVQTTERDGLTPGGAEILDPLPAPAQELVMPGVDIAGTAPTLVLSNPSGSTVTADVEVLGADGAASGASPAQIEVPAGAVVPTAVEGLADGTYAVQVSADGPLDAVTRSARTGEDLPGDTVGAPVDFTLVAPAPALGTHAVSALPGQGATGALTLTADEDTEARVIPIGADGAAGEPIAVDLAAGATSTLTHEQLRLGGEGAAALSIVPEVPGAVHASWTQRQSDGAGGVLLSSLPVLPDAGDGDSVPVVLTD</sequence>
<organism evidence="3 4">
    <name type="scientific">Brachybacterium paraconglomeratum</name>
    <dbReference type="NCBI Taxonomy" id="173362"/>
    <lineage>
        <taxon>Bacteria</taxon>
        <taxon>Bacillati</taxon>
        <taxon>Actinomycetota</taxon>
        <taxon>Actinomycetes</taxon>
        <taxon>Micrococcales</taxon>
        <taxon>Dermabacteraceae</taxon>
        <taxon>Brachybacterium</taxon>
    </lineage>
</organism>
<dbReference type="AlphaFoldDB" id="A0A3R8QLW9"/>
<protein>
    <recommendedName>
        <fullName evidence="5">Large extracellular alpha-helical protein</fullName>
    </recommendedName>
</protein>
<dbReference type="GeneID" id="78121863"/>
<keyword evidence="2" id="KW-0472">Membrane</keyword>
<reference evidence="3 4" key="1">
    <citation type="submission" date="2018-07" db="EMBL/GenBank/DDBJ databases">
        <title>Brachybacteriurn paraconglorneratum KCTC 9916.</title>
        <authorList>
            <person name="Li Y."/>
        </authorList>
    </citation>
    <scope>NUCLEOTIDE SEQUENCE [LARGE SCALE GENOMIC DNA]</scope>
    <source>
        <strain evidence="3 4">KCTC 9916</strain>
    </source>
</reference>
<keyword evidence="2" id="KW-1133">Transmembrane helix</keyword>
<dbReference type="InterPro" id="IPR043777">
    <property type="entry name" value="DUF5719"/>
</dbReference>
<name>A0A3R8QLW9_9MICO</name>
<dbReference type="Proteomes" id="UP000274327">
    <property type="component" value="Unassembled WGS sequence"/>
</dbReference>
<evidence type="ECO:0000256" key="1">
    <source>
        <dbReference type="SAM" id="MobiDB-lite"/>
    </source>
</evidence>